<keyword evidence="3" id="KW-1185">Reference proteome</keyword>
<feature type="compositionally biased region" description="Polar residues" evidence="1">
    <location>
        <begin position="15"/>
        <end position="24"/>
    </location>
</feature>
<accession>A0ABV1V4A3</accession>
<name>A0ABV1V4A3_9ACTN</name>
<feature type="region of interest" description="Disordered" evidence="1">
    <location>
        <begin position="141"/>
        <end position="167"/>
    </location>
</feature>
<reference evidence="2 3" key="1">
    <citation type="submission" date="2024-06" db="EMBL/GenBank/DDBJ databases">
        <title>The Natural Products Discovery Center: Release of the First 8490 Sequenced Strains for Exploring Actinobacteria Biosynthetic Diversity.</title>
        <authorList>
            <person name="Kalkreuter E."/>
            <person name="Kautsar S.A."/>
            <person name="Yang D."/>
            <person name="Bader C.D."/>
            <person name="Teijaro C.N."/>
            <person name="Fluegel L."/>
            <person name="Davis C.M."/>
            <person name="Simpson J.R."/>
            <person name="Lauterbach L."/>
            <person name="Steele A.D."/>
            <person name="Gui C."/>
            <person name="Meng S."/>
            <person name="Li G."/>
            <person name="Viehrig K."/>
            <person name="Ye F."/>
            <person name="Su P."/>
            <person name="Kiefer A.F."/>
            <person name="Nichols A."/>
            <person name="Cepeda A.J."/>
            <person name="Yan W."/>
            <person name="Fan B."/>
            <person name="Jiang Y."/>
            <person name="Adhikari A."/>
            <person name="Zheng C.-J."/>
            <person name="Schuster L."/>
            <person name="Cowan T.M."/>
            <person name="Smanski M.J."/>
            <person name="Chevrette M.G."/>
            <person name="De Carvalho L.P.S."/>
            <person name="Shen B."/>
        </authorList>
    </citation>
    <scope>NUCLEOTIDE SEQUENCE [LARGE SCALE GENOMIC DNA]</scope>
    <source>
        <strain evidence="2 3">NPDC000837</strain>
    </source>
</reference>
<gene>
    <name evidence="2" type="ORF">ABT276_32070</name>
</gene>
<dbReference type="Proteomes" id="UP001445472">
    <property type="component" value="Unassembled WGS sequence"/>
</dbReference>
<evidence type="ECO:0000313" key="3">
    <source>
        <dbReference type="Proteomes" id="UP001445472"/>
    </source>
</evidence>
<dbReference type="EMBL" id="JBEPBX010000046">
    <property type="protein sequence ID" value="MER6617864.1"/>
    <property type="molecule type" value="Genomic_DNA"/>
</dbReference>
<sequence>MAWDEWEQLKASAAEKQSSTQMQLNGLPEEDRPNAGNPTGDLQVHQKDLAAIGDEAFKLYNRLWKEARVADTYSTGSDLTSQGFALGGALTHVSSRWDKQLGSVMDACALISNHMDFTKNAHADDEVFIERHVSSIHTLDKGFDESYAPPGEKNPIYGEKDKKDEKD</sequence>
<organism evidence="2 3">
    <name type="scientific">Streptomyces xantholiticus</name>
    <dbReference type="NCBI Taxonomy" id="68285"/>
    <lineage>
        <taxon>Bacteria</taxon>
        <taxon>Bacillati</taxon>
        <taxon>Actinomycetota</taxon>
        <taxon>Actinomycetes</taxon>
        <taxon>Kitasatosporales</taxon>
        <taxon>Streptomycetaceae</taxon>
        <taxon>Streptomyces</taxon>
    </lineage>
</organism>
<feature type="region of interest" description="Disordered" evidence="1">
    <location>
        <begin position="10"/>
        <end position="42"/>
    </location>
</feature>
<dbReference type="RefSeq" id="WP_351978876.1">
    <property type="nucleotide sequence ID" value="NZ_JBEPBX010000046.1"/>
</dbReference>
<feature type="compositionally biased region" description="Basic and acidic residues" evidence="1">
    <location>
        <begin position="158"/>
        <end position="167"/>
    </location>
</feature>
<proteinExistence type="predicted"/>
<evidence type="ECO:0000256" key="1">
    <source>
        <dbReference type="SAM" id="MobiDB-lite"/>
    </source>
</evidence>
<protein>
    <recommendedName>
        <fullName evidence="4">AG1 protein</fullName>
    </recommendedName>
</protein>
<evidence type="ECO:0008006" key="4">
    <source>
        <dbReference type="Google" id="ProtNLM"/>
    </source>
</evidence>
<evidence type="ECO:0000313" key="2">
    <source>
        <dbReference type="EMBL" id="MER6617864.1"/>
    </source>
</evidence>
<comment type="caution">
    <text evidence="2">The sequence shown here is derived from an EMBL/GenBank/DDBJ whole genome shotgun (WGS) entry which is preliminary data.</text>
</comment>